<reference evidence="6 7" key="1">
    <citation type="submission" date="2019-05" db="EMBL/GenBank/DDBJ databases">
        <title>Emergence of the Ug99 lineage of the wheat stem rust pathogen through somatic hybridization.</title>
        <authorList>
            <person name="Li F."/>
            <person name="Upadhyaya N.M."/>
            <person name="Sperschneider J."/>
            <person name="Matny O."/>
            <person name="Nguyen-Phuc H."/>
            <person name="Mago R."/>
            <person name="Raley C."/>
            <person name="Miller M.E."/>
            <person name="Silverstein K.A.T."/>
            <person name="Henningsen E."/>
            <person name="Hirsch C.D."/>
            <person name="Visser B."/>
            <person name="Pretorius Z.A."/>
            <person name="Steffenson B.J."/>
            <person name="Schwessinger B."/>
            <person name="Dodds P.N."/>
            <person name="Figueroa M."/>
        </authorList>
    </citation>
    <scope>NUCLEOTIDE SEQUENCE [LARGE SCALE GENOMIC DNA]</scope>
    <source>
        <strain evidence="4">21-0</strain>
        <strain evidence="5 7">Ug99</strain>
    </source>
</reference>
<evidence type="ECO:0000256" key="3">
    <source>
        <dbReference type="SAM" id="SignalP"/>
    </source>
</evidence>
<sequence length="330" mass="37655">MEMSRGICLLACLFLCVLLPVRSANGVAVGDSALEAPLQEALLTTKTLSLEAPDLVGQCPLEECSISSAHSTIDRPSSPIELERIVEKVGKEWHSGSIRSAQWSDNQHLYPNVFWNHIMGSANKQYAQVRSLQDAGVFGLMPRIMTQRAYYETQATDEEKRMIDESWEHLFERWWTADSGASAQEGRMVAQRILKRMDEIAEQVRIKQQEYQGETEEEKREIGRRYVKAIADDLTKECWTSYNPLFQQTSWFNKLASTSQEIHSSLDQLAEDLRKLPDPSMKNDFYHEVRNKRTNQSASLGLKFSTQPGESKKSWTPRRRASPKCAFTTT</sequence>
<gene>
    <name evidence="4" type="ORF">PGT21_029038</name>
    <name evidence="5" type="ORF">PGTUg99_032330</name>
</gene>
<evidence type="ECO:0000313" key="7">
    <source>
        <dbReference type="Proteomes" id="UP000325313"/>
    </source>
</evidence>
<feature type="chain" id="PRO_5036137638" evidence="3">
    <location>
        <begin position="24"/>
        <end position="330"/>
    </location>
</feature>
<dbReference type="EMBL" id="VDEP01000238">
    <property type="protein sequence ID" value="KAA1121565.1"/>
    <property type="molecule type" value="Genomic_DNA"/>
</dbReference>
<dbReference type="Proteomes" id="UP000325313">
    <property type="component" value="Unassembled WGS sequence"/>
</dbReference>
<evidence type="ECO:0000313" key="5">
    <source>
        <dbReference type="EMBL" id="KAA1121565.1"/>
    </source>
</evidence>
<feature type="signal peptide" evidence="3">
    <location>
        <begin position="1"/>
        <end position="23"/>
    </location>
</feature>
<dbReference type="Proteomes" id="UP000324748">
    <property type="component" value="Unassembled WGS sequence"/>
</dbReference>
<evidence type="ECO:0000256" key="2">
    <source>
        <dbReference type="SAM" id="MobiDB-lite"/>
    </source>
</evidence>
<name>A0A5B0P3V2_PUCGR</name>
<evidence type="ECO:0000313" key="6">
    <source>
        <dbReference type="Proteomes" id="UP000324748"/>
    </source>
</evidence>
<organism evidence="4 6">
    <name type="scientific">Puccinia graminis f. sp. tritici</name>
    <dbReference type="NCBI Taxonomy" id="56615"/>
    <lineage>
        <taxon>Eukaryota</taxon>
        <taxon>Fungi</taxon>
        <taxon>Dikarya</taxon>
        <taxon>Basidiomycota</taxon>
        <taxon>Pucciniomycotina</taxon>
        <taxon>Pucciniomycetes</taxon>
        <taxon>Pucciniales</taxon>
        <taxon>Pucciniaceae</taxon>
        <taxon>Puccinia</taxon>
    </lineage>
</organism>
<dbReference type="OrthoDB" id="2497469at2759"/>
<proteinExistence type="predicted"/>
<keyword evidence="3" id="KW-0732">Signal</keyword>
<protein>
    <submittedName>
        <fullName evidence="4">Uncharacterized protein</fullName>
    </submittedName>
</protein>
<evidence type="ECO:0000313" key="4">
    <source>
        <dbReference type="EMBL" id="KAA1094739.1"/>
    </source>
</evidence>
<keyword evidence="6" id="KW-1185">Reference proteome</keyword>
<accession>A0A5B0P3V2</accession>
<dbReference type="AlphaFoldDB" id="A0A5B0P3V2"/>
<feature type="region of interest" description="Disordered" evidence="2">
    <location>
        <begin position="297"/>
        <end position="330"/>
    </location>
</feature>
<feature type="compositionally biased region" description="Polar residues" evidence="2">
    <location>
        <begin position="297"/>
        <end position="309"/>
    </location>
</feature>
<feature type="coiled-coil region" evidence="1">
    <location>
        <begin position="190"/>
        <end position="221"/>
    </location>
</feature>
<evidence type="ECO:0000256" key="1">
    <source>
        <dbReference type="SAM" id="Coils"/>
    </source>
</evidence>
<comment type="caution">
    <text evidence="4">The sequence shown here is derived from an EMBL/GenBank/DDBJ whole genome shotgun (WGS) entry which is preliminary data.</text>
</comment>
<keyword evidence="1" id="KW-0175">Coiled coil</keyword>
<dbReference type="EMBL" id="VSWC01000079">
    <property type="protein sequence ID" value="KAA1094739.1"/>
    <property type="molecule type" value="Genomic_DNA"/>
</dbReference>